<dbReference type="Proteomes" id="UP001189429">
    <property type="component" value="Unassembled WGS sequence"/>
</dbReference>
<sequence>RARREVVAAALAAVTEPVLNRVVGRRMTIRQALREVPLGFFLRFFRTTLATNLVKFPFF</sequence>
<evidence type="ECO:0000313" key="1">
    <source>
        <dbReference type="EMBL" id="CAK0855966.1"/>
    </source>
</evidence>
<proteinExistence type="predicted"/>
<name>A0ABN9UDC2_9DINO</name>
<gene>
    <name evidence="1" type="ORF">PCOR1329_LOCUS46474</name>
</gene>
<evidence type="ECO:0000313" key="2">
    <source>
        <dbReference type="Proteomes" id="UP001189429"/>
    </source>
</evidence>
<feature type="non-terminal residue" evidence="1">
    <location>
        <position position="59"/>
    </location>
</feature>
<dbReference type="EMBL" id="CAUYUJ010015592">
    <property type="protein sequence ID" value="CAK0855966.1"/>
    <property type="molecule type" value="Genomic_DNA"/>
</dbReference>
<feature type="non-terminal residue" evidence="1">
    <location>
        <position position="1"/>
    </location>
</feature>
<comment type="caution">
    <text evidence="1">The sequence shown here is derived from an EMBL/GenBank/DDBJ whole genome shotgun (WGS) entry which is preliminary data.</text>
</comment>
<keyword evidence="2" id="KW-1185">Reference proteome</keyword>
<accession>A0ABN9UDC2</accession>
<protein>
    <submittedName>
        <fullName evidence="1">Uncharacterized protein</fullName>
    </submittedName>
</protein>
<reference evidence="1" key="1">
    <citation type="submission" date="2023-10" db="EMBL/GenBank/DDBJ databases">
        <authorList>
            <person name="Chen Y."/>
            <person name="Shah S."/>
            <person name="Dougan E. K."/>
            <person name="Thang M."/>
            <person name="Chan C."/>
        </authorList>
    </citation>
    <scope>NUCLEOTIDE SEQUENCE [LARGE SCALE GENOMIC DNA]</scope>
</reference>
<organism evidence="1 2">
    <name type="scientific">Prorocentrum cordatum</name>
    <dbReference type="NCBI Taxonomy" id="2364126"/>
    <lineage>
        <taxon>Eukaryota</taxon>
        <taxon>Sar</taxon>
        <taxon>Alveolata</taxon>
        <taxon>Dinophyceae</taxon>
        <taxon>Prorocentrales</taxon>
        <taxon>Prorocentraceae</taxon>
        <taxon>Prorocentrum</taxon>
    </lineage>
</organism>